<gene>
    <name evidence="7" type="ORF">BJF91_15595</name>
</gene>
<dbReference type="EMBL" id="MKIN01000019">
    <property type="protein sequence ID" value="OLP51476.1"/>
    <property type="molecule type" value="Genomic_DNA"/>
</dbReference>
<dbReference type="Pfam" id="PF02653">
    <property type="entry name" value="BPD_transp_2"/>
    <property type="match status" value="1"/>
</dbReference>
<evidence type="ECO:0000256" key="5">
    <source>
        <dbReference type="ARBA" id="ARBA00023136"/>
    </source>
</evidence>
<protein>
    <submittedName>
        <fullName evidence="7">Sugar ABC transporter permease</fullName>
    </submittedName>
</protein>
<dbReference type="PANTHER" id="PTHR32196">
    <property type="entry name" value="ABC TRANSPORTER PERMEASE PROTEIN YPHD-RELATED-RELATED"/>
    <property type="match status" value="1"/>
</dbReference>
<evidence type="ECO:0000256" key="4">
    <source>
        <dbReference type="ARBA" id="ARBA00022989"/>
    </source>
</evidence>
<feature type="transmembrane region" description="Helical" evidence="6">
    <location>
        <begin position="155"/>
        <end position="180"/>
    </location>
</feature>
<keyword evidence="5 6" id="KW-0472">Membrane</keyword>
<dbReference type="CDD" id="cd06579">
    <property type="entry name" value="TM_PBP1_transp_AraH_like"/>
    <property type="match status" value="1"/>
</dbReference>
<evidence type="ECO:0000256" key="3">
    <source>
        <dbReference type="ARBA" id="ARBA00022692"/>
    </source>
</evidence>
<keyword evidence="3 6" id="KW-0812">Transmembrane</keyword>
<evidence type="ECO:0000256" key="2">
    <source>
        <dbReference type="ARBA" id="ARBA00022475"/>
    </source>
</evidence>
<organism evidence="7 8">
    <name type="scientific">Allorhizobium taibaishanense</name>
    <dbReference type="NCBI Taxonomy" id="887144"/>
    <lineage>
        <taxon>Bacteria</taxon>
        <taxon>Pseudomonadati</taxon>
        <taxon>Pseudomonadota</taxon>
        <taxon>Alphaproteobacteria</taxon>
        <taxon>Hyphomicrobiales</taxon>
        <taxon>Rhizobiaceae</taxon>
        <taxon>Rhizobium/Agrobacterium group</taxon>
        <taxon>Allorhizobium</taxon>
    </lineage>
</organism>
<dbReference type="GO" id="GO:0005886">
    <property type="term" value="C:plasma membrane"/>
    <property type="evidence" value="ECO:0007669"/>
    <property type="project" value="UniProtKB-SubCell"/>
</dbReference>
<feature type="transmembrane region" description="Helical" evidence="6">
    <location>
        <begin position="214"/>
        <end position="235"/>
    </location>
</feature>
<feature type="transmembrane region" description="Helical" evidence="6">
    <location>
        <begin position="48"/>
        <end position="67"/>
    </location>
</feature>
<name>A0A1Q9A9H9_9HYPH</name>
<feature type="transmembrane region" description="Helical" evidence="6">
    <location>
        <begin position="100"/>
        <end position="123"/>
    </location>
</feature>
<evidence type="ECO:0000256" key="6">
    <source>
        <dbReference type="SAM" id="Phobius"/>
    </source>
</evidence>
<comment type="caution">
    <text evidence="7">The sequence shown here is derived from an EMBL/GenBank/DDBJ whole genome shotgun (WGS) entry which is preliminary data.</text>
</comment>
<comment type="subcellular location">
    <subcellularLocation>
        <location evidence="1">Cell membrane</location>
        <topology evidence="1">Multi-pass membrane protein</topology>
    </subcellularLocation>
</comment>
<proteinExistence type="predicted"/>
<feature type="transmembrane region" description="Helical" evidence="6">
    <location>
        <begin position="247"/>
        <end position="266"/>
    </location>
</feature>
<dbReference type="Proteomes" id="UP000185598">
    <property type="component" value="Unassembled WGS sequence"/>
</dbReference>
<sequence length="352" mass="36198">MKIRLGSAFMKPQFAALLAVLLLNWLVFPGFFDIAWRDGRLFGSLIDVLNRGAPVAILAVGMTAIIATRGVDLSVGAVMAVAGAVAATCAVAGQPLIVTLAAALGIGLACGLWNGLLVAYLGIQPFVATLVLMVAGRGLAQLVTSGTIVTFSDPALVFVGTGSLFGFPMPVVIALVLMLAAHALMRRTAIGLFIEAIGTNLSAANYTGLRSRSLILAVYGFGGLCAAIAGTIAAADIRGADANNAGLWLELDAILAVVIGGTSLLGGRFSIPMSVLGAVIIQAMNTGILVSGLPPEFNLIVKASVIIVILILQSDRVGELVAGWKRRSTVLPQADQAKSKTQVNIQAPEKMG</sequence>
<feature type="transmembrane region" description="Helical" evidence="6">
    <location>
        <begin position="14"/>
        <end position="36"/>
    </location>
</feature>
<dbReference type="AlphaFoldDB" id="A0A1Q9A9H9"/>
<keyword evidence="8" id="KW-1185">Reference proteome</keyword>
<dbReference type="STRING" id="887144.BJF91_15595"/>
<dbReference type="OrthoDB" id="5422926at2"/>
<accession>A0A1Q9A9H9</accession>
<dbReference type="PANTHER" id="PTHR32196:SF19">
    <property type="entry name" value="GALACTOFURANOSE TRANSPORTER PERMEASE PROTEIN YTFT"/>
    <property type="match status" value="1"/>
</dbReference>
<dbReference type="InterPro" id="IPR001851">
    <property type="entry name" value="ABC_transp_permease"/>
</dbReference>
<dbReference type="GO" id="GO:0022857">
    <property type="term" value="F:transmembrane transporter activity"/>
    <property type="evidence" value="ECO:0007669"/>
    <property type="project" value="InterPro"/>
</dbReference>
<evidence type="ECO:0000313" key="7">
    <source>
        <dbReference type="EMBL" id="OLP51476.1"/>
    </source>
</evidence>
<evidence type="ECO:0000256" key="1">
    <source>
        <dbReference type="ARBA" id="ARBA00004651"/>
    </source>
</evidence>
<feature type="transmembrane region" description="Helical" evidence="6">
    <location>
        <begin position="273"/>
        <end position="293"/>
    </location>
</feature>
<reference evidence="7 8" key="1">
    <citation type="submission" date="2016-09" db="EMBL/GenBank/DDBJ databases">
        <title>Rhizobium oryziradicis sp. nov., isolated from the root of rice.</title>
        <authorList>
            <person name="Zhao J."/>
            <person name="Zhang X."/>
        </authorList>
    </citation>
    <scope>NUCLEOTIDE SEQUENCE [LARGE SCALE GENOMIC DNA]</scope>
    <source>
        <strain evidence="7 8">14971</strain>
    </source>
</reference>
<keyword evidence="2" id="KW-1003">Cell membrane</keyword>
<evidence type="ECO:0000313" key="8">
    <source>
        <dbReference type="Proteomes" id="UP000185598"/>
    </source>
</evidence>
<feature type="transmembrane region" description="Helical" evidence="6">
    <location>
        <begin position="73"/>
        <end position="93"/>
    </location>
</feature>
<keyword evidence="4 6" id="KW-1133">Transmembrane helix</keyword>